<evidence type="ECO:0000313" key="1">
    <source>
        <dbReference type="EMBL" id="AHG43643.1"/>
    </source>
</evidence>
<dbReference type="AlphaFoldDB" id="W0N2X6"/>
<evidence type="ECO:0000313" key="2">
    <source>
        <dbReference type="Proteomes" id="UP000019089"/>
    </source>
</evidence>
<protein>
    <submittedName>
        <fullName evidence="1">Uncharacterized protein</fullName>
    </submittedName>
</protein>
<proteinExistence type="predicted"/>
<name>W0N2X6_PSESX</name>
<accession>W0N2X6</accession>
<dbReference type="Proteomes" id="UP000019089">
    <property type="component" value="Chromosome"/>
</dbReference>
<organism evidence="1 2">
    <name type="scientific">Pseudomonas syringae CC1557</name>
    <dbReference type="NCBI Taxonomy" id="1357279"/>
    <lineage>
        <taxon>Bacteria</taxon>
        <taxon>Pseudomonadati</taxon>
        <taxon>Pseudomonadota</taxon>
        <taxon>Gammaproteobacteria</taxon>
        <taxon>Pseudomonadales</taxon>
        <taxon>Pseudomonadaceae</taxon>
        <taxon>Pseudomonas</taxon>
        <taxon>Pseudomonas syringae</taxon>
    </lineage>
</organism>
<sequence length="34" mass="3541">MGSSEPDCTKGVAQMSDRTQAAACALIQGVYFFG</sequence>
<gene>
    <name evidence="1" type="ORF">N018_15095</name>
</gene>
<dbReference type="KEGG" id="psyr:N018_15095"/>
<dbReference type="HOGENOM" id="CLU_3375444_0_0_6"/>
<dbReference type="EMBL" id="CP007014">
    <property type="protein sequence ID" value="AHG43643.1"/>
    <property type="molecule type" value="Genomic_DNA"/>
</dbReference>
<reference evidence="1 2" key="1">
    <citation type="submission" date="2013-12" db="EMBL/GenBank/DDBJ databases">
        <title>Interactions Between Genome Architecture and Virulence Genes in Pseudomonas syringae, strain CC1557 as a model.</title>
        <authorList>
            <person name="Baltrus D."/>
            <person name="Hockett K."/>
            <person name="Karlsrud E."/>
            <person name="Dougherty K."/>
            <person name="Nishimura M."/>
        </authorList>
    </citation>
    <scope>NUCLEOTIDE SEQUENCE [LARGE SCALE GENOMIC DNA]</scope>
    <source>
        <strain evidence="1 2">CC1557</strain>
    </source>
</reference>